<proteinExistence type="predicted"/>
<protein>
    <submittedName>
        <fullName evidence="2">Uncharacterized protein</fullName>
    </submittedName>
</protein>
<evidence type="ECO:0000313" key="2">
    <source>
        <dbReference type="WBParaSite" id="JU765_v2.g4353.t1"/>
    </source>
</evidence>
<evidence type="ECO:0000313" key="1">
    <source>
        <dbReference type="Proteomes" id="UP000887576"/>
    </source>
</evidence>
<accession>A0AC34R862</accession>
<dbReference type="Proteomes" id="UP000887576">
    <property type="component" value="Unplaced"/>
</dbReference>
<name>A0AC34R862_9BILA</name>
<reference evidence="2" key="1">
    <citation type="submission" date="2022-11" db="UniProtKB">
        <authorList>
            <consortium name="WormBaseParasite"/>
        </authorList>
    </citation>
    <scope>IDENTIFICATION</scope>
</reference>
<sequence length="255" mass="28607">MSNSKSPEEGAGDFHFSSDDDVRRPRRAAPQRNAFVEEGTDSDSDASGPSNKRKSKKTKTKKAPPAKKAKLGAESDSDDEKDSKMQHLTEKERELEIFRHIEQQELMKTRKQIQQKLLGADGSDDEKPEKSKKEQTEKESGEESSSSSKDEAKKDHSEESEIDMDTEFHRPSDVAKKIEKKQAIAELVRSRKEKRLQEEKRKETLDVDKVFGASSDSDESSSSDSSGSESDSDDDRRRSSPDTVKGEPVSFCTCE</sequence>
<organism evidence="1 2">
    <name type="scientific">Panagrolaimus sp. JU765</name>
    <dbReference type="NCBI Taxonomy" id="591449"/>
    <lineage>
        <taxon>Eukaryota</taxon>
        <taxon>Metazoa</taxon>
        <taxon>Ecdysozoa</taxon>
        <taxon>Nematoda</taxon>
        <taxon>Chromadorea</taxon>
        <taxon>Rhabditida</taxon>
        <taxon>Tylenchina</taxon>
        <taxon>Panagrolaimomorpha</taxon>
        <taxon>Panagrolaimoidea</taxon>
        <taxon>Panagrolaimidae</taxon>
        <taxon>Panagrolaimus</taxon>
    </lineage>
</organism>
<dbReference type="WBParaSite" id="JU765_v2.g4353.t1">
    <property type="protein sequence ID" value="JU765_v2.g4353.t1"/>
    <property type="gene ID" value="JU765_v2.g4353"/>
</dbReference>